<comment type="caution">
    <text evidence="1">The sequence shown here is derived from an EMBL/GenBank/DDBJ whole genome shotgun (WGS) entry which is preliminary data.</text>
</comment>
<gene>
    <name evidence="1" type="ORF">EVAR_64010_1</name>
</gene>
<dbReference type="AlphaFoldDB" id="A0A4C1Z2R6"/>
<sequence>MDIAMNLRNNQEILRPFEVFWRPLSLDTQNSHRSIASLCVASRRGGRGHGDAADLSTTADRRRRVNSGTTTAGFSMPKVGAARVTKWRFYLAVDHSQVDQTISWREEFTDFYRSAET</sequence>
<dbReference type="EMBL" id="BGZK01001511">
    <property type="protein sequence ID" value="GBP81443.1"/>
    <property type="molecule type" value="Genomic_DNA"/>
</dbReference>
<name>A0A4C1Z2R6_EUMVA</name>
<organism evidence="1 2">
    <name type="scientific">Eumeta variegata</name>
    <name type="common">Bagworm moth</name>
    <name type="synonym">Eumeta japonica</name>
    <dbReference type="NCBI Taxonomy" id="151549"/>
    <lineage>
        <taxon>Eukaryota</taxon>
        <taxon>Metazoa</taxon>
        <taxon>Ecdysozoa</taxon>
        <taxon>Arthropoda</taxon>
        <taxon>Hexapoda</taxon>
        <taxon>Insecta</taxon>
        <taxon>Pterygota</taxon>
        <taxon>Neoptera</taxon>
        <taxon>Endopterygota</taxon>
        <taxon>Lepidoptera</taxon>
        <taxon>Glossata</taxon>
        <taxon>Ditrysia</taxon>
        <taxon>Tineoidea</taxon>
        <taxon>Psychidae</taxon>
        <taxon>Oiketicinae</taxon>
        <taxon>Eumeta</taxon>
    </lineage>
</organism>
<evidence type="ECO:0000313" key="2">
    <source>
        <dbReference type="Proteomes" id="UP000299102"/>
    </source>
</evidence>
<proteinExistence type="predicted"/>
<accession>A0A4C1Z2R6</accession>
<dbReference type="Proteomes" id="UP000299102">
    <property type="component" value="Unassembled WGS sequence"/>
</dbReference>
<evidence type="ECO:0000313" key="1">
    <source>
        <dbReference type="EMBL" id="GBP81443.1"/>
    </source>
</evidence>
<reference evidence="1 2" key="1">
    <citation type="journal article" date="2019" name="Commun. Biol.">
        <title>The bagworm genome reveals a unique fibroin gene that provides high tensile strength.</title>
        <authorList>
            <person name="Kono N."/>
            <person name="Nakamura H."/>
            <person name="Ohtoshi R."/>
            <person name="Tomita M."/>
            <person name="Numata K."/>
            <person name="Arakawa K."/>
        </authorList>
    </citation>
    <scope>NUCLEOTIDE SEQUENCE [LARGE SCALE GENOMIC DNA]</scope>
</reference>
<protein>
    <submittedName>
        <fullName evidence="1">Uncharacterized protein</fullName>
    </submittedName>
</protein>
<keyword evidence="2" id="KW-1185">Reference proteome</keyword>